<dbReference type="InterPro" id="IPR001373">
    <property type="entry name" value="Cullin_N"/>
</dbReference>
<evidence type="ECO:0000256" key="1">
    <source>
        <dbReference type="ARBA" id="ARBA00006019"/>
    </source>
</evidence>
<dbReference type="InterPro" id="IPR016159">
    <property type="entry name" value="Cullin_repeat-like_dom_sf"/>
</dbReference>
<dbReference type="PANTHER" id="PTHR11932">
    <property type="entry name" value="CULLIN"/>
    <property type="match status" value="1"/>
</dbReference>
<proteinExistence type="inferred from homology"/>
<accession>A0A7E4V5Q5</accession>
<dbReference type="Pfam" id="PF00888">
    <property type="entry name" value="Cullin"/>
    <property type="match status" value="1"/>
</dbReference>
<dbReference type="SUPFAM" id="SSF74788">
    <property type="entry name" value="Cullin repeat-like"/>
    <property type="match status" value="1"/>
</dbReference>
<name>A0A7E4V5Q5_PANRE</name>
<dbReference type="GO" id="GO:0031625">
    <property type="term" value="F:ubiquitin protein ligase binding"/>
    <property type="evidence" value="ECO:0007669"/>
    <property type="project" value="InterPro"/>
</dbReference>
<evidence type="ECO:0000313" key="5">
    <source>
        <dbReference type="WBParaSite" id="Pan_g16836.t1"/>
    </source>
</evidence>
<evidence type="ECO:0000259" key="3">
    <source>
        <dbReference type="Pfam" id="PF00888"/>
    </source>
</evidence>
<protein>
    <submittedName>
        <fullName evidence="5">Cullin domain-containing protein</fullName>
    </submittedName>
</protein>
<dbReference type="AlphaFoldDB" id="A0A7E4V5Q5"/>
<dbReference type="Proteomes" id="UP000492821">
    <property type="component" value="Unassembled WGS sequence"/>
</dbReference>
<comment type="similarity">
    <text evidence="1">Belongs to the cullin family.</text>
</comment>
<dbReference type="WBParaSite" id="Pan_g16836.t1">
    <property type="protein sequence ID" value="Pan_g16836.t1"/>
    <property type="gene ID" value="Pan_g16836"/>
</dbReference>
<reference evidence="4" key="1">
    <citation type="journal article" date="2013" name="Genetics">
        <title>The draft genome and transcriptome of Panagrellus redivivus are shaped by the harsh demands of a free-living lifestyle.</title>
        <authorList>
            <person name="Srinivasan J."/>
            <person name="Dillman A.R."/>
            <person name="Macchietto M.G."/>
            <person name="Heikkinen L."/>
            <person name="Lakso M."/>
            <person name="Fracchia K.M."/>
            <person name="Antoshechkin I."/>
            <person name="Mortazavi A."/>
            <person name="Wong G."/>
            <person name="Sternberg P.W."/>
        </authorList>
    </citation>
    <scope>NUCLEOTIDE SEQUENCE [LARGE SCALE GENOMIC DNA]</scope>
    <source>
        <strain evidence="4">MT8872</strain>
    </source>
</reference>
<organism evidence="4 5">
    <name type="scientific">Panagrellus redivivus</name>
    <name type="common">Microworm</name>
    <dbReference type="NCBI Taxonomy" id="6233"/>
    <lineage>
        <taxon>Eukaryota</taxon>
        <taxon>Metazoa</taxon>
        <taxon>Ecdysozoa</taxon>
        <taxon>Nematoda</taxon>
        <taxon>Chromadorea</taxon>
        <taxon>Rhabditida</taxon>
        <taxon>Tylenchina</taxon>
        <taxon>Panagrolaimomorpha</taxon>
        <taxon>Panagrolaimoidea</taxon>
        <taxon>Panagrolaimidae</taxon>
        <taxon>Panagrellus</taxon>
    </lineage>
</organism>
<evidence type="ECO:0000256" key="2">
    <source>
        <dbReference type="ARBA" id="ARBA00022786"/>
    </source>
</evidence>
<dbReference type="InterPro" id="IPR045093">
    <property type="entry name" value="Cullin"/>
</dbReference>
<dbReference type="GO" id="GO:0006511">
    <property type="term" value="P:ubiquitin-dependent protein catabolic process"/>
    <property type="evidence" value="ECO:0007669"/>
    <property type="project" value="InterPro"/>
</dbReference>
<sequence length="264" mass="30609">MSEHSQLSANDHDQEIEVQMNAISQAIIDVQNKREPTTNLFTLYTYTYQMCIKDFGPYLYQRIGELILTHLREKVCPAVVALPQTEFLAGVLAQYNDHLLVSRWVSQFALYLDGRIASQNETQWHAYVSTTSELCNDLFVNAVLADGHVKEHLTFVMLETVNADRHGNAVDWLILQNICQMLIACGNGSREFYYDVFEYHFLLDAVHNFYIHTDGYLADDYLRRVEEQLHEEEERAMRFLDDTTLANLGDILYSLVQWEGGDFY</sequence>
<reference evidence="5" key="2">
    <citation type="submission" date="2020-10" db="UniProtKB">
        <authorList>
            <consortium name="WormBaseParasite"/>
        </authorList>
    </citation>
    <scope>IDENTIFICATION</scope>
</reference>
<feature type="domain" description="Cullin N-terminal" evidence="3">
    <location>
        <begin position="21"/>
        <end position="252"/>
    </location>
</feature>
<evidence type="ECO:0000313" key="4">
    <source>
        <dbReference type="Proteomes" id="UP000492821"/>
    </source>
</evidence>
<keyword evidence="4" id="KW-1185">Reference proteome</keyword>
<dbReference type="Gene3D" id="1.20.1310.10">
    <property type="entry name" value="Cullin Repeats"/>
    <property type="match status" value="2"/>
</dbReference>
<keyword evidence="2" id="KW-0833">Ubl conjugation pathway</keyword>